<keyword evidence="8" id="KW-0472">Membrane</keyword>
<evidence type="ECO:0000256" key="4">
    <source>
        <dbReference type="ARBA" id="ARBA00022786"/>
    </source>
</evidence>
<evidence type="ECO:0000256" key="1">
    <source>
        <dbReference type="ARBA" id="ARBA00012486"/>
    </source>
</evidence>
<dbReference type="Gene3D" id="3.10.110.10">
    <property type="entry name" value="Ubiquitin Conjugating Enzyme"/>
    <property type="match status" value="1"/>
</dbReference>
<dbReference type="InterPro" id="IPR050113">
    <property type="entry name" value="Ub_conjugating_enzyme"/>
</dbReference>
<dbReference type="Proteomes" id="UP001620645">
    <property type="component" value="Unassembled WGS sequence"/>
</dbReference>
<dbReference type="SMART" id="SM00212">
    <property type="entry name" value="UBCc"/>
    <property type="match status" value="1"/>
</dbReference>
<sequence length="202" mass="23149">MSDADTLADRMKRLLFTVCRLHLYILRQFVVDCCILLFVVITTHSPSCWLSAMSKRRLRQELKDMEKNPLPEGCTARPLDQRNMTSWTVTMRGLAGTPYEGGNFQLSMAFPRDYPFKAPQVTFTTRIFHPNIDVRGKVCLDILQTYWAPTLTIEKVLVSIIVLLNDPNPDNSPINAEAASLYRTDRAAFNTRAREMTRAYAR</sequence>
<keyword evidence="3 7" id="KW-0547">Nucleotide-binding</keyword>
<comment type="similarity">
    <text evidence="7">Belongs to the ubiquitin-conjugating enzyme family.</text>
</comment>
<dbReference type="PROSITE" id="PS00183">
    <property type="entry name" value="UBC_1"/>
    <property type="match status" value="1"/>
</dbReference>
<feature type="transmembrane region" description="Helical" evidence="8">
    <location>
        <begin position="21"/>
        <end position="41"/>
    </location>
</feature>
<dbReference type="AlphaFoldDB" id="A0ABD2JPZ7"/>
<dbReference type="EMBL" id="JBICCN010000118">
    <property type="protein sequence ID" value="KAL3092702.1"/>
    <property type="molecule type" value="Genomic_DNA"/>
</dbReference>
<evidence type="ECO:0000256" key="3">
    <source>
        <dbReference type="ARBA" id="ARBA00022741"/>
    </source>
</evidence>
<keyword evidence="2" id="KW-0808">Transferase</keyword>
<protein>
    <recommendedName>
        <fullName evidence="1">E2 ubiquitin-conjugating enzyme</fullName>
        <ecNumber evidence="1">2.3.2.23</ecNumber>
    </recommendedName>
</protein>
<dbReference type="GO" id="GO:0032446">
    <property type="term" value="P:protein modification by small protein conjugation"/>
    <property type="evidence" value="ECO:0007669"/>
    <property type="project" value="UniProtKB-ARBA"/>
</dbReference>
<comment type="caution">
    <text evidence="10">The sequence shown here is derived from an EMBL/GenBank/DDBJ whole genome shotgun (WGS) entry which is preliminary data.</text>
</comment>
<gene>
    <name evidence="10" type="ORF">niasHS_007911</name>
</gene>
<dbReference type="FunFam" id="3.10.110.10:FF:000060">
    <property type="entry name" value="Ubiquitin conjugating enzyme (UbcB)"/>
    <property type="match status" value="1"/>
</dbReference>
<accession>A0ABD2JPZ7</accession>
<dbReference type="InterPro" id="IPR000608">
    <property type="entry name" value="UBC"/>
</dbReference>
<organism evidence="10 11">
    <name type="scientific">Heterodera schachtii</name>
    <name type="common">Sugarbeet cyst nematode worm</name>
    <name type="synonym">Tylenchus schachtii</name>
    <dbReference type="NCBI Taxonomy" id="97005"/>
    <lineage>
        <taxon>Eukaryota</taxon>
        <taxon>Metazoa</taxon>
        <taxon>Ecdysozoa</taxon>
        <taxon>Nematoda</taxon>
        <taxon>Chromadorea</taxon>
        <taxon>Rhabditida</taxon>
        <taxon>Tylenchina</taxon>
        <taxon>Tylenchomorpha</taxon>
        <taxon>Tylenchoidea</taxon>
        <taxon>Heteroderidae</taxon>
        <taxon>Heteroderinae</taxon>
        <taxon>Heterodera</taxon>
    </lineage>
</organism>
<feature type="domain" description="UBC core" evidence="9">
    <location>
        <begin position="53"/>
        <end position="202"/>
    </location>
</feature>
<keyword evidence="11" id="KW-1185">Reference proteome</keyword>
<keyword evidence="5 7" id="KW-0067">ATP-binding</keyword>
<keyword evidence="8" id="KW-0812">Transmembrane</keyword>
<evidence type="ECO:0000256" key="6">
    <source>
        <dbReference type="PROSITE-ProRule" id="PRU10133"/>
    </source>
</evidence>
<evidence type="ECO:0000256" key="7">
    <source>
        <dbReference type="RuleBase" id="RU362109"/>
    </source>
</evidence>
<evidence type="ECO:0000313" key="10">
    <source>
        <dbReference type="EMBL" id="KAL3092702.1"/>
    </source>
</evidence>
<dbReference type="SUPFAM" id="SSF54495">
    <property type="entry name" value="UBC-like"/>
    <property type="match status" value="1"/>
</dbReference>
<evidence type="ECO:0000256" key="5">
    <source>
        <dbReference type="ARBA" id="ARBA00022840"/>
    </source>
</evidence>
<dbReference type="GO" id="GO:0005524">
    <property type="term" value="F:ATP binding"/>
    <property type="evidence" value="ECO:0007669"/>
    <property type="project" value="UniProtKB-UniRule"/>
</dbReference>
<keyword evidence="4 7" id="KW-0833">Ubl conjugation pathway</keyword>
<feature type="active site" description="Glycyl thioester intermediate" evidence="6">
    <location>
        <position position="139"/>
    </location>
</feature>
<reference evidence="10 11" key="1">
    <citation type="submission" date="2024-10" db="EMBL/GenBank/DDBJ databases">
        <authorList>
            <person name="Kim D."/>
        </authorList>
    </citation>
    <scope>NUCLEOTIDE SEQUENCE [LARGE SCALE GENOMIC DNA]</scope>
    <source>
        <strain evidence="10">Taebaek</strain>
    </source>
</reference>
<name>A0ABD2JPZ7_HETSC</name>
<keyword evidence="8" id="KW-1133">Transmembrane helix</keyword>
<dbReference type="PROSITE" id="PS50127">
    <property type="entry name" value="UBC_2"/>
    <property type="match status" value="1"/>
</dbReference>
<evidence type="ECO:0000256" key="8">
    <source>
        <dbReference type="SAM" id="Phobius"/>
    </source>
</evidence>
<dbReference type="InterPro" id="IPR023313">
    <property type="entry name" value="UBQ-conjugating_AS"/>
</dbReference>
<dbReference type="Pfam" id="PF00179">
    <property type="entry name" value="UQ_con"/>
    <property type="match status" value="1"/>
</dbReference>
<proteinExistence type="inferred from homology"/>
<dbReference type="GO" id="GO:0061631">
    <property type="term" value="F:ubiquitin conjugating enzyme activity"/>
    <property type="evidence" value="ECO:0007669"/>
    <property type="project" value="UniProtKB-EC"/>
</dbReference>
<evidence type="ECO:0000313" key="11">
    <source>
        <dbReference type="Proteomes" id="UP001620645"/>
    </source>
</evidence>
<dbReference type="EC" id="2.3.2.23" evidence="1"/>
<evidence type="ECO:0000256" key="2">
    <source>
        <dbReference type="ARBA" id="ARBA00022679"/>
    </source>
</evidence>
<dbReference type="PANTHER" id="PTHR24067">
    <property type="entry name" value="UBIQUITIN-CONJUGATING ENZYME E2"/>
    <property type="match status" value="1"/>
</dbReference>
<dbReference type="InterPro" id="IPR016135">
    <property type="entry name" value="UBQ-conjugating_enzyme/RWD"/>
</dbReference>
<evidence type="ECO:0000259" key="9">
    <source>
        <dbReference type="PROSITE" id="PS50127"/>
    </source>
</evidence>